<gene>
    <name evidence="2" type="ORF">CRENBAI_026711</name>
</gene>
<proteinExistence type="predicted"/>
<accession>A0AAV9SP46</accession>
<feature type="compositionally biased region" description="Polar residues" evidence="1">
    <location>
        <begin position="91"/>
        <end position="101"/>
    </location>
</feature>
<dbReference type="EMBL" id="JAHHUM010000090">
    <property type="protein sequence ID" value="KAK5622660.1"/>
    <property type="molecule type" value="Genomic_DNA"/>
</dbReference>
<evidence type="ECO:0000313" key="3">
    <source>
        <dbReference type="Proteomes" id="UP001311232"/>
    </source>
</evidence>
<feature type="compositionally biased region" description="Low complexity" evidence="1">
    <location>
        <begin position="48"/>
        <end position="59"/>
    </location>
</feature>
<evidence type="ECO:0000313" key="2">
    <source>
        <dbReference type="EMBL" id="KAK5622660.1"/>
    </source>
</evidence>
<dbReference type="Proteomes" id="UP001311232">
    <property type="component" value="Unassembled WGS sequence"/>
</dbReference>
<evidence type="ECO:0000256" key="1">
    <source>
        <dbReference type="SAM" id="MobiDB-lite"/>
    </source>
</evidence>
<reference evidence="2 3" key="1">
    <citation type="submission" date="2021-06" db="EMBL/GenBank/DDBJ databases">
        <authorList>
            <person name="Palmer J.M."/>
        </authorList>
    </citation>
    <scope>NUCLEOTIDE SEQUENCE [LARGE SCALE GENOMIC DNA]</scope>
    <source>
        <strain evidence="2 3">MEX-2019</strain>
        <tissue evidence="2">Muscle</tissue>
    </source>
</reference>
<name>A0AAV9SP46_9TELE</name>
<dbReference type="AlphaFoldDB" id="A0AAV9SP46"/>
<organism evidence="2 3">
    <name type="scientific">Crenichthys baileyi</name>
    <name type="common">White River springfish</name>
    <dbReference type="NCBI Taxonomy" id="28760"/>
    <lineage>
        <taxon>Eukaryota</taxon>
        <taxon>Metazoa</taxon>
        <taxon>Chordata</taxon>
        <taxon>Craniata</taxon>
        <taxon>Vertebrata</taxon>
        <taxon>Euteleostomi</taxon>
        <taxon>Actinopterygii</taxon>
        <taxon>Neopterygii</taxon>
        <taxon>Teleostei</taxon>
        <taxon>Neoteleostei</taxon>
        <taxon>Acanthomorphata</taxon>
        <taxon>Ovalentaria</taxon>
        <taxon>Atherinomorphae</taxon>
        <taxon>Cyprinodontiformes</taxon>
        <taxon>Goodeidae</taxon>
        <taxon>Crenichthys</taxon>
    </lineage>
</organism>
<protein>
    <submittedName>
        <fullName evidence="2">Uncharacterized protein</fullName>
    </submittedName>
</protein>
<sequence length="101" mass="10243">MAGEKPGVCPNINTSSQVYNWPGKTKAGTVSTPKRVPLKGSPPLLVAHGFSGSSGPGHPHSWDPPPRAPHTGGKTLGFSISGRPTAGKPGNPTNLSNKGAL</sequence>
<keyword evidence="3" id="KW-1185">Reference proteome</keyword>
<comment type="caution">
    <text evidence="2">The sequence shown here is derived from an EMBL/GenBank/DDBJ whole genome shotgun (WGS) entry which is preliminary data.</text>
</comment>
<feature type="region of interest" description="Disordered" evidence="1">
    <location>
        <begin position="1"/>
        <end position="101"/>
    </location>
</feature>